<dbReference type="GO" id="GO:0000139">
    <property type="term" value="C:Golgi membrane"/>
    <property type="evidence" value="ECO:0007669"/>
    <property type="project" value="UniProtKB-SubCell"/>
</dbReference>
<evidence type="ECO:0000256" key="7">
    <source>
        <dbReference type="SAM" id="MobiDB-lite"/>
    </source>
</evidence>
<feature type="transmembrane region" description="Helical" evidence="8">
    <location>
        <begin position="183"/>
        <end position="208"/>
    </location>
</feature>
<keyword evidence="5" id="KW-0333">Golgi apparatus</keyword>
<dbReference type="Pfam" id="PF02535">
    <property type="entry name" value="Zip"/>
    <property type="match status" value="1"/>
</dbReference>
<reference evidence="10" key="2">
    <citation type="submission" date="2015-01" db="EMBL/GenBank/DDBJ databases">
        <title>Evolutionary Origins and Diversification of the Mycorrhizal Mutualists.</title>
        <authorList>
            <consortium name="DOE Joint Genome Institute"/>
            <consortium name="Mycorrhizal Genomics Consortium"/>
            <person name="Kohler A."/>
            <person name="Kuo A."/>
            <person name="Nagy L.G."/>
            <person name="Floudas D."/>
            <person name="Copeland A."/>
            <person name="Barry K.W."/>
            <person name="Cichocki N."/>
            <person name="Veneault-Fourrey C."/>
            <person name="LaButti K."/>
            <person name="Lindquist E.A."/>
            <person name="Lipzen A."/>
            <person name="Lundell T."/>
            <person name="Morin E."/>
            <person name="Murat C."/>
            <person name="Riley R."/>
            <person name="Ohm R."/>
            <person name="Sun H."/>
            <person name="Tunlid A."/>
            <person name="Henrissat B."/>
            <person name="Grigoriev I.V."/>
            <person name="Hibbett D.S."/>
            <person name="Martin F."/>
        </authorList>
    </citation>
    <scope>NUCLEOTIDE SEQUENCE [LARGE SCALE GENOMIC DNA]</scope>
    <source>
        <strain evidence="10">F 1598</strain>
    </source>
</reference>
<accession>A0A0C3BSL5</accession>
<dbReference type="STRING" id="765440.A0A0C3BSL5"/>
<dbReference type="EMBL" id="KN832975">
    <property type="protein sequence ID" value="KIM89528.1"/>
    <property type="molecule type" value="Genomic_DNA"/>
</dbReference>
<feature type="transmembrane region" description="Helical" evidence="8">
    <location>
        <begin position="293"/>
        <end position="314"/>
    </location>
</feature>
<dbReference type="OrthoDB" id="19859at2759"/>
<reference evidence="9 10" key="1">
    <citation type="submission" date="2014-04" db="EMBL/GenBank/DDBJ databases">
        <authorList>
            <consortium name="DOE Joint Genome Institute"/>
            <person name="Kuo A."/>
            <person name="Tarkka M."/>
            <person name="Buscot F."/>
            <person name="Kohler A."/>
            <person name="Nagy L.G."/>
            <person name="Floudas D."/>
            <person name="Copeland A."/>
            <person name="Barry K.W."/>
            <person name="Cichocki N."/>
            <person name="Veneault-Fourrey C."/>
            <person name="LaButti K."/>
            <person name="Lindquist E.A."/>
            <person name="Lipzen A."/>
            <person name="Lundell T."/>
            <person name="Morin E."/>
            <person name="Murat C."/>
            <person name="Sun H."/>
            <person name="Tunlid A."/>
            <person name="Henrissat B."/>
            <person name="Grigoriev I.V."/>
            <person name="Hibbett D.S."/>
            <person name="Martin F."/>
            <person name="Nordberg H.P."/>
            <person name="Cantor M.N."/>
            <person name="Hua S.X."/>
        </authorList>
    </citation>
    <scope>NUCLEOTIDE SEQUENCE [LARGE SCALE GENOMIC DNA]</scope>
    <source>
        <strain evidence="9 10">F 1598</strain>
    </source>
</reference>
<evidence type="ECO:0008006" key="11">
    <source>
        <dbReference type="Google" id="ProtNLM"/>
    </source>
</evidence>
<dbReference type="HOGENOM" id="CLU_028824_2_0_1"/>
<organism evidence="9 10">
    <name type="scientific">Piloderma croceum (strain F 1598)</name>
    <dbReference type="NCBI Taxonomy" id="765440"/>
    <lineage>
        <taxon>Eukaryota</taxon>
        <taxon>Fungi</taxon>
        <taxon>Dikarya</taxon>
        <taxon>Basidiomycota</taxon>
        <taxon>Agaricomycotina</taxon>
        <taxon>Agaricomycetes</taxon>
        <taxon>Agaricomycetidae</taxon>
        <taxon>Atheliales</taxon>
        <taxon>Atheliaceae</taxon>
        <taxon>Piloderma</taxon>
    </lineage>
</organism>
<feature type="transmembrane region" description="Helical" evidence="8">
    <location>
        <begin position="220"/>
        <end position="241"/>
    </location>
</feature>
<name>A0A0C3BSL5_PILCF</name>
<evidence type="ECO:0000256" key="8">
    <source>
        <dbReference type="SAM" id="Phobius"/>
    </source>
</evidence>
<sequence>MSGFLTVLLMSFLLGIGSFSVGMLPLSFVFSKSHLAKLSTFGTGLLLGAALGVIIPEGIESISKHHPTALPTSKIAFSLLTGFVAMLLIEQFTSHAPSLPPISLNSSRSPDVHFDVDLGELERQEGLGHAGSIRASEASTRMPDGETRRSEKAYPLTVGLVMHGLADGLALGVSALGNTETDLSLVVFFALIIHKAPTALALTTSLLSTALPRSECKKHIAFFSASTPFGALVSYGLFSFLEAGGEGDWTGTALLISGGTFLYVATVLQPVSQTSQTHSAPSEDIEIGKFMRTSLIVTGMFLPFIIGALIGHGHGAAEAVPGSS</sequence>
<comment type="subcellular location">
    <subcellularLocation>
        <location evidence="1">Endomembrane system</location>
        <topology evidence="1">Multi-pass membrane protein</topology>
    </subcellularLocation>
    <subcellularLocation>
        <location evidence="2">Golgi apparatus membrane</location>
    </subcellularLocation>
</comment>
<proteinExistence type="predicted"/>
<dbReference type="GO" id="GO:0046873">
    <property type="term" value="F:metal ion transmembrane transporter activity"/>
    <property type="evidence" value="ECO:0007669"/>
    <property type="project" value="InterPro"/>
</dbReference>
<dbReference type="GO" id="GO:0006829">
    <property type="term" value="P:zinc ion transport"/>
    <property type="evidence" value="ECO:0007669"/>
    <property type="project" value="InterPro"/>
</dbReference>
<keyword evidence="10" id="KW-1185">Reference proteome</keyword>
<dbReference type="Proteomes" id="UP000054166">
    <property type="component" value="Unassembled WGS sequence"/>
</dbReference>
<dbReference type="PANTHER" id="PTHR16133">
    <property type="entry name" value="SOLUTE CARRIER FAMILY 39 ZINC TRANSPORTER , MEMBER 9-RELATED"/>
    <property type="match status" value="1"/>
</dbReference>
<feature type="transmembrane region" description="Helical" evidence="8">
    <location>
        <begin position="38"/>
        <end position="55"/>
    </location>
</feature>
<evidence type="ECO:0000313" key="9">
    <source>
        <dbReference type="EMBL" id="KIM89528.1"/>
    </source>
</evidence>
<keyword evidence="6 8" id="KW-0472">Membrane</keyword>
<evidence type="ECO:0000313" key="10">
    <source>
        <dbReference type="Proteomes" id="UP000054166"/>
    </source>
</evidence>
<evidence type="ECO:0000256" key="1">
    <source>
        <dbReference type="ARBA" id="ARBA00004127"/>
    </source>
</evidence>
<evidence type="ECO:0000256" key="6">
    <source>
        <dbReference type="ARBA" id="ARBA00023136"/>
    </source>
</evidence>
<dbReference type="PANTHER" id="PTHR16133:SF0">
    <property type="entry name" value="ZINC_IRON REGULATED TRANSPORTER-RELATED PROTEIN 102B, ISOFORM E"/>
    <property type="match status" value="1"/>
</dbReference>
<feature type="region of interest" description="Disordered" evidence="7">
    <location>
        <begin position="129"/>
        <end position="149"/>
    </location>
</feature>
<keyword evidence="3 8" id="KW-0812">Transmembrane</keyword>
<dbReference type="AlphaFoldDB" id="A0A0C3BSL5"/>
<keyword evidence="4 8" id="KW-1133">Transmembrane helix</keyword>
<gene>
    <name evidence="9" type="ORF">PILCRDRAFT_85118</name>
</gene>
<evidence type="ECO:0000256" key="4">
    <source>
        <dbReference type="ARBA" id="ARBA00022989"/>
    </source>
</evidence>
<protein>
    <recommendedName>
        <fullName evidence="11">Zinc/iron permease</fullName>
    </recommendedName>
</protein>
<evidence type="ECO:0000256" key="2">
    <source>
        <dbReference type="ARBA" id="ARBA00004394"/>
    </source>
</evidence>
<dbReference type="InterPro" id="IPR045891">
    <property type="entry name" value="ZIP9"/>
</dbReference>
<feature type="transmembrane region" description="Helical" evidence="8">
    <location>
        <begin position="6"/>
        <end position="26"/>
    </location>
</feature>
<feature type="transmembrane region" description="Helical" evidence="8">
    <location>
        <begin position="253"/>
        <end position="272"/>
    </location>
</feature>
<evidence type="ECO:0000256" key="5">
    <source>
        <dbReference type="ARBA" id="ARBA00023034"/>
    </source>
</evidence>
<evidence type="ECO:0000256" key="3">
    <source>
        <dbReference type="ARBA" id="ARBA00022692"/>
    </source>
</evidence>
<dbReference type="InParanoid" id="A0A0C3BSL5"/>
<feature type="transmembrane region" description="Helical" evidence="8">
    <location>
        <begin position="156"/>
        <end position="177"/>
    </location>
</feature>
<dbReference type="InterPro" id="IPR003689">
    <property type="entry name" value="ZIP"/>
</dbReference>